<dbReference type="AlphaFoldDB" id="A0A235BVJ3"/>
<proteinExistence type="predicted"/>
<gene>
    <name evidence="1" type="ORF">CH333_03465</name>
</gene>
<sequence length="322" mass="34305">MRKIFLGIPLVLLAIALPLSGVQLGGAGASFLSMGGGARPIALGGAYSAIGGGVQCIYWNPAGIANIPTLSVNFTHTRAFAETSLENLAAVFPVVGGAVGIGVEAFLSGSMDETTEEQPEGTGYTFSCNDYALGITYGRAMTDKFSLGVTVKAINQNIARVSAYGVAYDIGGIYVTAVHNIRFGFVLRNFGPDMQYTGEALIVDLENEDRNRGERATIISQPHPLPMTFQGGLAADIYSNPSTRLTLSGDIIHLPDQAATFGVGLEYTLFDSYFLRAGYTEKNSRGFTVGAGFHLAQSMLDYCYENHEYMSGLHRVAISFGM</sequence>
<comment type="caution">
    <text evidence="1">The sequence shown here is derived from an EMBL/GenBank/DDBJ whole genome shotgun (WGS) entry which is preliminary data.</text>
</comment>
<evidence type="ECO:0000313" key="1">
    <source>
        <dbReference type="EMBL" id="OYD16410.1"/>
    </source>
</evidence>
<dbReference type="NCBIfam" id="NF033709">
    <property type="entry name" value="PorV_fam"/>
    <property type="match status" value="1"/>
</dbReference>
<dbReference type="Gene3D" id="2.40.160.60">
    <property type="entry name" value="Outer membrane protein transport protein (OMPP1/FadL/TodX)"/>
    <property type="match status" value="1"/>
</dbReference>
<protein>
    <recommendedName>
        <fullName evidence="3">PorV/PorQ family protein</fullName>
    </recommendedName>
</protein>
<dbReference type="Proteomes" id="UP000215215">
    <property type="component" value="Unassembled WGS sequence"/>
</dbReference>
<accession>A0A235BVJ3</accession>
<evidence type="ECO:0008006" key="3">
    <source>
        <dbReference type="Google" id="ProtNLM"/>
    </source>
</evidence>
<name>A0A235BVJ3_UNCW3</name>
<reference evidence="1 2" key="1">
    <citation type="submission" date="2017-07" db="EMBL/GenBank/DDBJ databases">
        <title>Recovery of genomes from metagenomes via a dereplication, aggregation, and scoring strategy.</title>
        <authorList>
            <person name="Sieber C.M."/>
            <person name="Probst A.J."/>
            <person name="Sharrar A."/>
            <person name="Thomas B.C."/>
            <person name="Hess M."/>
            <person name="Tringe S.G."/>
            <person name="Banfield J.F."/>
        </authorList>
    </citation>
    <scope>NUCLEOTIDE SEQUENCE [LARGE SCALE GENOMIC DNA]</scope>
    <source>
        <strain evidence="1">JGI_Cruoil_03_44_89</strain>
    </source>
</reference>
<evidence type="ECO:0000313" key="2">
    <source>
        <dbReference type="Proteomes" id="UP000215215"/>
    </source>
</evidence>
<organism evidence="1 2">
    <name type="scientific">candidate division WOR-3 bacterium JGI_Cruoil_03_44_89</name>
    <dbReference type="NCBI Taxonomy" id="1973748"/>
    <lineage>
        <taxon>Bacteria</taxon>
        <taxon>Bacteria division WOR-3</taxon>
    </lineage>
</organism>
<dbReference type="EMBL" id="NOZQ01000068">
    <property type="protein sequence ID" value="OYD16410.1"/>
    <property type="molecule type" value="Genomic_DNA"/>
</dbReference>